<dbReference type="AlphaFoldDB" id="N0E224"/>
<evidence type="ECO:0000256" key="1">
    <source>
        <dbReference type="SAM" id="MobiDB-lite"/>
    </source>
</evidence>
<reference evidence="2 3" key="1">
    <citation type="journal article" date="2013" name="ISME J.">
        <title>A metabolic model for members of the genus Tetrasphaera involved in enhanced biological phosphorus removal.</title>
        <authorList>
            <person name="Kristiansen R."/>
            <person name="Nguyen H.T.T."/>
            <person name="Saunders A.M."/>
            <person name="Nielsen J.L."/>
            <person name="Wimmer R."/>
            <person name="Le V.Q."/>
            <person name="McIlroy S.J."/>
            <person name="Petrovski S."/>
            <person name="Seviour R.J."/>
            <person name="Calteau A."/>
            <person name="Nielsen K.L."/>
            <person name="Nielsen P.H."/>
        </authorList>
    </citation>
    <scope>NUCLEOTIDE SEQUENCE [LARGE SCALE GENOMIC DNA]</scope>
    <source>
        <strain evidence="2 3">Lp2</strain>
    </source>
</reference>
<feature type="compositionally biased region" description="Low complexity" evidence="1">
    <location>
        <begin position="1"/>
        <end position="19"/>
    </location>
</feature>
<accession>N0E224</accession>
<protein>
    <submittedName>
        <fullName evidence="2">Uncharacterized protein</fullName>
    </submittedName>
</protein>
<gene>
    <name evidence="2" type="ORF">BN10_720021</name>
</gene>
<dbReference type="HOGENOM" id="CLU_2208790_0_0_11"/>
<proteinExistence type="predicted"/>
<dbReference type="EMBL" id="CAIZ01000144">
    <property type="protein sequence ID" value="CCH70942.1"/>
    <property type="molecule type" value="Genomic_DNA"/>
</dbReference>
<feature type="region of interest" description="Disordered" evidence="1">
    <location>
        <begin position="1"/>
        <end position="56"/>
    </location>
</feature>
<organism evidence="2 3">
    <name type="scientific">Phycicoccus elongatus Lp2</name>
    <dbReference type="NCBI Taxonomy" id="1193181"/>
    <lineage>
        <taxon>Bacteria</taxon>
        <taxon>Bacillati</taxon>
        <taxon>Actinomycetota</taxon>
        <taxon>Actinomycetes</taxon>
        <taxon>Micrococcales</taxon>
        <taxon>Intrasporangiaceae</taxon>
        <taxon>Phycicoccus</taxon>
    </lineage>
</organism>
<keyword evidence="3" id="KW-1185">Reference proteome</keyword>
<comment type="caution">
    <text evidence="2">The sequence shown here is derived from an EMBL/GenBank/DDBJ whole genome shotgun (WGS) entry which is preliminary data.</text>
</comment>
<sequence>MRMSWCARRPGSSRCASRCRASDGPQSPPPLERQRDHDAVMADARTSAESPMHLTSRCLPSARSRRMWLTRFEVSRVDGVRVRMGMVLMVNISKIPARAGFAGGSRV</sequence>
<dbReference type="Proteomes" id="UP000013167">
    <property type="component" value="Unassembled WGS sequence"/>
</dbReference>
<evidence type="ECO:0000313" key="3">
    <source>
        <dbReference type="Proteomes" id="UP000013167"/>
    </source>
</evidence>
<evidence type="ECO:0000313" key="2">
    <source>
        <dbReference type="EMBL" id="CCH70942.1"/>
    </source>
</evidence>
<name>N0E224_9MICO</name>